<proteinExistence type="predicted"/>
<feature type="transmembrane region" description="Helical" evidence="1">
    <location>
        <begin position="6"/>
        <end position="28"/>
    </location>
</feature>
<dbReference type="EMBL" id="CP011923">
    <property type="protein sequence ID" value="AKN89389.1"/>
    <property type="molecule type" value="Genomic_DNA"/>
</dbReference>
<accession>A0ABM5U831</accession>
<evidence type="ECO:0000313" key="2">
    <source>
        <dbReference type="EMBL" id="AKN89389.1"/>
    </source>
</evidence>
<keyword evidence="1" id="KW-0472">Membrane</keyword>
<sequence length="32" mass="3797">MVTYLFLFAALVFSLKKRLISSIIIILYDIYK</sequence>
<protein>
    <submittedName>
        <fullName evidence="2">Uncharacterized protein</fullName>
    </submittedName>
</protein>
<dbReference type="Proteomes" id="UP000035930">
    <property type="component" value="Chromosome"/>
</dbReference>
<evidence type="ECO:0000313" key="3">
    <source>
        <dbReference type="Proteomes" id="UP000035930"/>
    </source>
</evidence>
<organism evidence="2 3">
    <name type="scientific">Francisella orientalis</name>
    <dbReference type="NCBI Taxonomy" id="299583"/>
    <lineage>
        <taxon>Bacteria</taxon>
        <taxon>Pseudomonadati</taxon>
        <taxon>Pseudomonadota</taxon>
        <taxon>Gammaproteobacteria</taxon>
        <taxon>Thiotrichales</taxon>
        <taxon>Francisellaceae</taxon>
        <taxon>Francisella</taxon>
    </lineage>
</organism>
<keyword evidence="3" id="KW-1185">Reference proteome</keyword>
<gene>
    <name evidence="2" type="ORF">FNO190_1824</name>
</gene>
<keyword evidence="1" id="KW-0812">Transmembrane</keyword>
<reference evidence="2" key="1">
    <citation type="submission" date="2017-08" db="EMBL/GenBank/DDBJ databases">
        <title>Complete Genome Sequence of Francisella noatunensis subsp. orientalis strain FNO190.</title>
        <authorList>
            <person name="Pereira F.L."/>
            <person name="Goncalves L.A."/>
            <person name="Guilherme T.C."/>
            <person name="Soares S.C."/>
            <person name="Dorella F.A."/>
            <person name="Carvalho A.F."/>
            <person name="Leibowitz M.P."/>
            <person name="Leal C.A.G."/>
            <person name="Azevedo V.A.C."/>
            <person name="Figueiredo H.C.P."/>
        </authorList>
    </citation>
    <scope>NUCLEOTIDE SEQUENCE</scope>
    <source>
        <strain evidence="2">FNO190</strain>
    </source>
</reference>
<keyword evidence="1" id="KW-1133">Transmembrane helix</keyword>
<name>A0ABM5U831_9GAMM</name>
<evidence type="ECO:0000256" key="1">
    <source>
        <dbReference type="SAM" id="Phobius"/>
    </source>
</evidence>